<keyword evidence="2" id="KW-1185">Reference proteome</keyword>
<evidence type="ECO:0000313" key="1">
    <source>
        <dbReference type="EMBL" id="KAL0568059.1"/>
    </source>
</evidence>
<proteinExistence type="predicted"/>
<comment type="caution">
    <text evidence="1">The sequence shown here is derived from an EMBL/GenBank/DDBJ whole genome shotgun (WGS) entry which is preliminary data.</text>
</comment>
<accession>A0ABR3EYQ2</accession>
<dbReference type="InterPro" id="IPR040521">
    <property type="entry name" value="KDZ"/>
</dbReference>
<dbReference type="EMBL" id="JBAHYK010001425">
    <property type="protein sequence ID" value="KAL0568059.1"/>
    <property type="molecule type" value="Genomic_DNA"/>
</dbReference>
<sequence length="385" mass="43602">MAVMKNVPEEKIDPHCTGHGLAAIEQTYMKFRKGYATMGCILCLCARHEIVELNGVVDLDMGEKFWHTDYSINRWRFVIPKLHIKGHRRPCQEKFAFHLLPGGGQTDREGIERQWANLGPIGTNTREMGPGHRRETIDDHISACFCFQKRRAEAREQSEIHQKFFDEFTEGQQQAGEWLEMIQLWESGQTSANPYSSSVKVLSEQDVRLSYATKELESLAAGNTFLHDVSPSAFMLFGLDLEDQQRILLQDIKEENYNTIIQQNELMSKRAKIQRSIARFRSLQKLYTPAALTGVASTTNPTSIPTAETVLLLLPSGLPSAVWKLPEMKAWVEMETEFCRAQYSSALHDSVPASHPVLASLTTKPSRARPALFHEHEAINWCAGT</sequence>
<gene>
    <name evidence="1" type="ORF">V5O48_013932</name>
</gene>
<dbReference type="Proteomes" id="UP001465976">
    <property type="component" value="Unassembled WGS sequence"/>
</dbReference>
<name>A0ABR3EYQ2_9AGAR</name>
<reference evidence="1 2" key="1">
    <citation type="submission" date="2024-02" db="EMBL/GenBank/DDBJ databases">
        <title>A draft genome for the cacao thread blight pathogen Marasmius crinis-equi.</title>
        <authorList>
            <person name="Cohen S.P."/>
            <person name="Baruah I.K."/>
            <person name="Amoako-Attah I."/>
            <person name="Bukari Y."/>
            <person name="Meinhardt L.W."/>
            <person name="Bailey B.A."/>
        </authorList>
    </citation>
    <scope>NUCLEOTIDE SEQUENCE [LARGE SCALE GENOMIC DNA]</scope>
    <source>
        <strain evidence="1 2">GH-76</strain>
    </source>
</reference>
<protein>
    <submittedName>
        <fullName evidence="1">Uncharacterized protein</fullName>
    </submittedName>
</protein>
<evidence type="ECO:0000313" key="2">
    <source>
        <dbReference type="Proteomes" id="UP001465976"/>
    </source>
</evidence>
<dbReference type="Pfam" id="PF18758">
    <property type="entry name" value="KDZ"/>
    <property type="match status" value="2"/>
</dbReference>
<organism evidence="1 2">
    <name type="scientific">Marasmius crinis-equi</name>
    <dbReference type="NCBI Taxonomy" id="585013"/>
    <lineage>
        <taxon>Eukaryota</taxon>
        <taxon>Fungi</taxon>
        <taxon>Dikarya</taxon>
        <taxon>Basidiomycota</taxon>
        <taxon>Agaricomycotina</taxon>
        <taxon>Agaricomycetes</taxon>
        <taxon>Agaricomycetidae</taxon>
        <taxon>Agaricales</taxon>
        <taxon>Marasmiineae</taxon>
        <taxon>Marasmiaceae</taxon>
        <taxon>Marasmius</taxon>
    </lineage>
</organism>